<sequence length="78" mass="8722">MTTPAPTTPPVQPKKTKKSKTTGPVVLLPKGKFPTSVGDYELLDEATREKKEEVAQKTAEEEPSNYGYYHTIIISHYE</sequence>
<protein>
    <submittedName>
        <fullName evidence="2">Uncharacterized protein</fullName>
    </submittedName>
</protein>
<feature type="compositionally biased region" description="Pro residues" evidence="1">
    <location>
        <begin position="1"/>
        <end position="12"/>
    </location>
</feature>
<proteinExistence type="predicted"/>
<reference evidence="2" key="1">
    <citation type="submission" date="2013-07" db="EMBL/GenBank/DDBJ databases">
        <title>The genome of an arbuscular mycorrhizal fungus provides insights into the evolution of the oldest plant symbiosis.</title>
        <authorList>
            <consortium name="DOE Joint Genome Institute"/>
            <person name="Tisserant E."/>
            <person name="Malbreil M."/>
            <person name="Kuo A."/>
            <person name="Kohler A."/>
            <person name="Symeonidi A."/>
            <person name="Balestrini R."/>
            <person name="Charron P."/>
            <person name="Duensing N."/>
            <person name="Frei-dit-Frey N."/>
            <person name="Gianinazzi-Pearson V."/>
            <person name="Gilbert B."/>
            <person name="Handa Y."/>
            <person name="Hijri M."/>
            <person name="Kaul R."/>
            <person name="Kawaguchi M."/>
            <person name="Krajinski F."/>
            <person name="Lammers P."/>
            <person name="Lapierre D."/>
            <person name="Masclaux F.G."/>
            <person name="Murat C."/>
            <person name="Morin E."/>
            <person name="Ndikumana S."/>
            <person name="Pagni M."/>
            <person name="Petitpierre D."/>
            <person name="Requena N."/>
            <person name="Rosikiewicz P."/>
            <person name="Riley R."/>
            <person name="Saito K."/>
            <person name="San Clemente H."/>
            <person name="Shapiro H."/>
            <person name="van Tuinen D."/>
            <person name="Becard G."/>
            <person name="Bonfante P."/>
            <person name="Paszkowski U."/>
            <person name="Shachar-Hill Y."/>
            <person name="Young J.P."/>
            <person name="Sanders I.R."/>
            <person name="Henrissat B."/>
            <person name="Rensing S.A."/>
            <person name="Grigoriev I.V."/>
            <person name="Corradi N."/>
            <person name="Roux C."/>
            <person name="Martin F."/>
        </authorList>
    </citation>
    <scope>NUCLEOTIDE SEQUENCE</scope>
    <source>
        <strain evidence="2">DAOM 197198</strain>
    </source>
</reference>
<dbReference type="EMBL" id="KI287618">
    <property type="protein sequence ID" value="ESA09904.1"/>
    <property type="molecule type" value="Genomic_DNA"/>
</dbReference>
<evidence type="ECO:0000256" key="1">
    <source>
        <dbReference type="SAM" id="MobiDB-lite"/>
    </source>
</evidence>
<feature type="region of interest" description="Disordered" evidence="1">
    <location>
        <begin position="1"/>
        <end position="30"/>
    </location>
</feature>
<name>U9TNZ0_RHIID</name>
<dbReference type="HOGENOM" id="CLU_2623233_0_0_1"/>
<evidence type="ECO:0000313" key="2">
    <source>
        <dbReference type="EMBL" id="ESA09904.1"/>
    </source>
</evidence>
<gene>
    <name evidence="2" type="ORF">GLOINDRAFT_201046</name>
</gene>
<dbReference type="AlphaFoldDB" id="U9TNZ0"/>
<organism evidence="2">
    <name type="scientific">Rhizophagus irregularis (strain DAOM 181602 / DAOM 197198 / MUCL 43194)</name>
    <name type="common">Arbuscular mycorrhizal fungus</name>
    <name type="synonym">Glomus intraradices</name>
    <dbReference type="NCBI Taxonomy" id="747089"/>
    <lineage>
        <taxon>Eukaryota</taxon>
        <taxon>Fungi</taxon>
        <taxon>Fungi incertae sedis</taxon>
        <taxon>Mucoromycota</taxon>
        <taxon>Glomeromycotina</taxon>
        <taxon>Glomeromycetes</taxon>
        <taxon>Glomerales</taxon>
        <taxon>Glomeraceae</taxon>
        <taxon>Rhizophagus</taxon>
    </lineage>
</organism>
<accession>U9TNZ0</accession>